<gene>
    <name evidence="2" type="ORF">FHW36_110101</name>
</gene>
<dbReference type="OrthoDB" id="2968810at2"/>
<dbReference type="EMBL" id="VIWO01000010">
    <property type="protein sequence ID" value="TWF34902.1"/>
    <property type="molecule type" value="Genomic_DNA"/>
</dbReference>
<dbReference type="AlphaFoldDB" id="A0A561P9S7"/>
<dbReference type="Pfam" id="PF14087">
    <property type="entry name" value="DUF4267"/>
    <property type="match status" value="1"/>
</dbReference>
<evidence type="ECO:0000256" key="1">
    <source>
        <dbReference type="SAM" id="Phobius"/>
    </source>
</evidence>
<name>A0A561P9S7_9BACT</name>
<protein>
    <submittedName>
        <fullName evidence="2">Uncharacterized protein DUF4267</fullName>
    </submittedName>
</protein>
<keyword evidence="1" id="KW-0812">Transmembrane</keyword>
<feature type="transmembrane region" description="Helical" evidence="1">
    <location>
        <begin position="106"/>
        <end position="125"/>
    </location>
</feature>
<sequence length="134" mass="14877">MNNTLRKSAYIASFFSGAMLIYIGTLFFLTPAAAEAGYGVHTGQHSVFAFHYIKGIRDFASGLLMLVLLLNKEFRALGWLMICMGIIPVTDFLIVLNDAHQFTNALYAHAIAVILCFLLGAYYLFTIKKPVNAF</sequence>
<dbReference type="Proteomes" id="UP000320811">
    <property type="component" value="Unassembled WGS sequence"/>
</dbReference>
<accession>A0A561P9S7</accession>
<comment type="caution">
    <text evidence="2">The sequence shown here is derived from an EMBL/GenBank/DDBJ whole genome shotgun (WGS) entry which is preliminary data.</text>
</comment>
<feature type="transmembrane region" description="Helical" evidence="1">
    <location>
        <begin position="77"/>
        <end position="94"/>
    </location>
</feature>
<keyword evidence="1" id="KW-1133">Transmembrane helix</keyword>
<reference evidence="2 3" key="1">
    <citation type="submission" date="2019-06" db="EMBL/GenBank/DDBJ databases">
        <title>Sorghum-associated microbial communities from plants grown in Nebraska, USA.</title>
        <authorList>
            <person name="Schachtman D."/>
        </authorList>
    </citation>
    <scope>NUCLEOTIDE SEQUENCE [LARGE SCALE GENOMIC DNA]</scope>
    <source>
        <strain evidence="2 3">1209</strain>
    </source>
</reference>
<evidence type="ECO:0000313" key="2">
    <source>
        <dbReference type="EMBL" id="TWF34902.1"/>
    </source>
</evidence>
<feature type="transmembrane region" description="Helical" evidence="1">
    <location>
        <begin position="9"/>
        <end position="29"/>
    </location>
</feature>
<feature type="transmembrane region" description="Helical" evidence="1">
    <location>
        <begin position="49"/>
        <end position="70"/>
    </location>
</feature>
<organism evidence="2 3">
    <name type="scientific">Chitinophaga polysaccharea</name>
    <dbReference type="NCBI Taxonomy" id="1293035"/>
    <lineage>
        <taxon>Bacteria</taxon>
        <taxon>Pseudomonadati</taxon>
        <taxon>Bacteroidota</taxon>
        <taxon>Chitinophagia</taxon>
        <taxon>Chitinophagales</taxon>
        <taxon>Chitinophagaceae</taxon>
        <taxon>Chitinophaga</taxon>
    </lineage>
</organism>
<dbReference type="RefSeq" id="WP_145673614.1">
    <property type="nucleotide sequence ID" value="NZ_VIWO01000010.1"/>
</dbReference>
<keyword evidence="3" id="KW-1185">Reference proteome</keyword>
<dbReference type="InterPro" id="IPR025363">
    <property type="entry name" value="DUF4267"/>
</dbReference>
<proteinExistence type="predicted"/>
<evidence type="ECO:0000313" key="3">
    <source>
        <dbReference type="Proteomes" id="UP000320811"/>
    </source>
</evidence>
<keyword evidence="1" id="KW-0472">Membrane</keyword>